<protein>
    <submittedName>
        <fullName evidence="1">Uncharacterized protein</fullName>
    </submittedName>
</protein>
<name>A0A9D1DAK0_9FIRM</name>
<reference evidence="1" key="1">
    <citation type="submission" date="2020-10" db="EMBL/GenBank/DDBJ databases">
        <authorList>
            <person name="Gilroy R."/>
        </authorList>
    </citation>
    <scope>NUCLEOTIDE SEQUENCE</scope>
    <source>
        <strain evidence="1">ChiSjej4B22-8148</strain>
    </source>
</reference>
<proteinExistence type="predicted"/>
<gene>
    <name evidence="1" type="ORF">IAB31_07660</name>
</gene>
<dbReference type="AlphaFoldDB" id="A0A9D1DAK0"/>
<reference evidence="1" key="2">
    <citation type="journal article" date="2021" name="PeerJ">
        <title>Extensive microbial diversity within the chicken gut microbiome revealed by metagenomics and culture.</title>
        <authorList>
            <person name="Gilroy R."/>
            <person name="Ravi A."/>
            <person name="Getino M."/>
            <person name="Pursley I."/>
            <person name="Horton D.L."/>
            <person name="Alikhan N.F."/>
            <person name="Baker D."/>
            <person name="Gharbi K."/>
            <person name="Hall N."/>
            <person name="Watson M."/>
            <person name="Adriaenssens E.M."/>
            <person name="Foster-Nyarko E."/>
            <person name="Jarju S."/>
            <person name="Secka A."/>
            <person name="Antonio M."/>
            <person name="Oren A."/>
            <person name="Chaudhuri R.R."/>
            <person name="La Ragione R."/>
            <person name="Hildebrand F."/>
            <person name="Pallen M.J."/>
        </authorList>
    </citation>
    <scope>NUCLEOTIDE SEQUENCE</scope>
    <source>
        <strain evidence="1">ChiSjej4B22-8148</strain>
    </source>
</reference>
<evidence type="ECO:0000313" key="2">
    <source>
        <dbReference type="Proteomes" id="UP000886757"/>
    </source>
</evidence>
<sequence>MENYKKKENQNSFDDFGTACSVTDCTGLIPALPSSEEELEAYEEMYRFCAKTQKEMKTE</sequence>
<accession>A0A9D1DAK0</accession>
<dbReference type="Proteomes" id="UP000886757">
    <property type="component" value="Unassembled WGS sequence"/>
</dbReference>
<organism evidence="1 2">
    <name type="scientific">Candidatus Choladousia intestinavium</name>
    <dbReference type="NCBI Taxonomy" id="2840727"/>
    <lineage>
        <taxon>Bacteria</taxon>
        <taxon>Bacillati</taxon>
        <taxon>Bacillota</taxon>
        <taxon>Clostridia</taxon>
        <taxon>Lachnospirales</taxon>
        <taxon>Lachnospiraceae</taxon>
        <taxon>Lachnospiraceae incertae sedis</taxon>
        <taxon>Candidatus Choladousia</taxon>
    </lineage>
</organism>
<comment type="caution">
    <text evidence="1">The sequence shown here is derived from an EMBL/GenBank/DDBJ whole genome shotgun (WGS) entry which is preliminary data.</text>
</comment>
<evidence type="ECO:0000313" key="1">
    <source>
        <dbReference type="EMBL" id="HIR13783.1"/>
    </source>
</evidence>
<dbReference type="EMBL" id="DVGK01000085">
    <property type="protein sequence ID" value="HIR13783.1"/>
    <property type="molecule type" value="Genomic_DNA"/>
</dbReference>